<reference evidence="9 10" key="1">
    <citation type="submission" date="2016-08" db="EMBL/GenBank/DDBJ databases">
        <title>New Insights into Marine Group III Euryarchaeota, from dark to light.</title>
        <authorList>
            <person name="Haro-Moreno J.M."/>
            <person name="Rodriguez-Valera F."/>
            <person name="Lopez-Garcia P."/>
            <person name="Moreira D."/>
            <person name="Martin-Cuadrado A.B."/>
        </authorList>
    </citation>
    <scope>NUCLEOTIDE SEQUENCE [LARGE SCALE GENOMIC DNA]</scope>
    <source>
        <strain evidence="9">CG-Bathy2</strain>
    </source>
</reference>
<dbReference type="EMBL" id="MIYT01000004">
    <property type="protein sequence ID" value="OIR12587.1"/>
    <property type="molecule type" value="Genomic_DNA"/>
</dbReference>
<comment type="pathway">
    <text evidence="2">Quinol/quinone metabolism; menaquinone biosynthesis.</text>
</comment>
<feature type="transmembrane region" description="Helical" evidence="8">
    <location>
        <begin position="341"/>
        <end position="364"/>
    </location>
</feature>
<comment type="subcellular location">
    <subcellularLocation>
        <location evidence="1">Cell membrane</location>
        <topology evidence="1">Multi-pass membrane protein</topology>
    </subcellularLocation>
</comment>
<sequence>MNSPAYFTRWRTIYQTANPLPGAPLDAVSRWMLITRACVFNMTLFSGLVGVMLAAQLGAGVVAPFDAVLVVVGLLLAHAGNNMVNDYFDTLHGVDTADYPRANYAPHPLMHGLISKPGLIAAIFACYLADLMIAGWFAQKIGVVIWYFVLVGFAISVLYVAKPLRLKSLGLGEIGIFFVWGPLMVGGAFWALAGSVATEAQLQQAMLVSVPYGLTVMAVVMGKHMDKHDDDARKRIHTLPVLLGLRGAAWLTQLLIWVFFPICFWLALPADAPLVGGGGHPFMALALLALPRAMLCTRMLGRPVPATPQEAFRLAFVAMPDNLKEGRTPDDPPDEYPIWPLWYVAWAFHFVKLGGLLFTLGLVLDTLWQRGALPF</sequence>
<comment type="caution">
    <text evidence="9">The sequence shown here is derived from an EMBL/GenBank/DDBJ whole genome shotgun (WGS) entry which is preliminary data.</text>
</comment>
<evidence type="ECO:0000313" key="9">
    <source>
        <dbReference type="EMBL" id="OIR12587.1"/>
    </source>
</evidence>
<feature type="transmembrane region" description="Helical" evidence="8">
    <location>
        <begin position="61"/>
        <end position="79"/>
    </location>
</feature>
<dbReference type="GO" id="GO:0042371">
    <property type="term" value="P:vitamin K biosynthetic process"/>
    <property type="evidence" value="ECO:0007669"/>
    <property type="project" value="TreeGrafter"/>
</dbReference>
<proteinExistence type="predicted"/>
<name>A0A1J5SXA5_9ARCH</name>
<keyword evidence="7 8" id="KW-0472">Membrane</keyword>
<evidence type="ECO:0000256" key="3">
    <source>
        <dbReference type="ARBA" id="ARBA00022428"/>
    </source>
</evidence>
<dbReference type="Gene3D" id="1.10.357.140">
    <property type="entry name" value="UbiA prenyltransferase"/>
    <property type="match status" value="1"/>
</dbReference>
<evidence type="ECO:0000256" key="8">
    <source>
        <dbReference type="SAM" id="Phobius"/>
    </source>
</evidence>
<dbReference type="PANTHER" id="PTHR13929">
    <property type="entry name" value="1,4-DIHYDROXY-2-NAPHTHOATE OCTAPRENYLTRANSFERASE"/>
    <property type="match status" value="1"/>
</dbReference>
<keyword evidence="3" id="KW-0474">Menaquinone biosynthesis</keyword>
<dbReference type="PANTHER" id="PTHR13929:SF0">
    <property type="entry name" value="UBIA PRENYLTRANSFERASE DOMAIN-CONTAINING PROTEIN 1"/>
    <property type="match status" value="1"/>
</dbReference>
<dbReference type="InterPro" id="IPR000537">
    <property type="entry name" value="UbiA_prenyltransferase"/>
</dbReference>
<dbReference type="InterPro" id="IPR026046">
    <property type="entry name" value="UBIAD1"/>
</dbReference>
<dbReference type="GO" id="GO:0004659">
    <property type="term" value="F:prenyltransferase activity"/>
    <property type="evidence" value="ECO:0007669"/>
    <property type="project" value="InterPro"/>
</dbReference>
<dbReference type="GO" id="GO:0005886">
    <property type="term" value="C:plasma membrane"/>
    <property type="evidence" value="ECO:0007669"/>
    <property type="project" value="UniProtKB-SubCell"/>
</dbReference>
<protein>
    <recommendedName>
        <fullName evidence="11">Ubiquinone biosynthesis protein UbiA</fullName>
    </recommendedName>
</protein>
<evidence type="ECO:0000256" key="2">
    <source>
        <dbReference type="ARBA" id="ARBA00004863"/>
    </source>
</evidence>
<dbReference type="AlphaFoldDB" id="A0A1J5SXA5"/>
<dbReference type="CDD" id="cd13962">
    <property type="entry name" value="PT_UbiA_UBIAD1"/>
    <property type="match status" value="1"/>
</dbReference>
<feature type="transmembrane region" description="Helical" evidence="8">
    <location>
        <begin position="205"/>
        <end position="222"/>
    </location>
</feature>
<keyword evidence="5 8" id="KW-0812">Transmembrane</keyword>
<feature type="transmembrane region" description="Helical" evidence="8">
    <location>
        <begin position="119"/>
        <end position="138"/>
    </location>
</feature>
<organism evidence="9 10">
    <name type="scientific">Marine Group III euryarchaeote CG-Bathy2</name>
    <dbReference type="NCBI Taxonomy" id="1889002"/>
    <lineage>
        <taxon>Archaea</taxon>
        <taxon>Methanobacteriati</taxon>
        <taxon>Thermoplasmatota</taxon>
        <taxon>Thermoplasmata</taxon>
        <taxon>Candidatus Thermoprofundales</taxon>
    </lineage>
</organism>
<keyword evidence="4" id="KW-0808">Transferase</keyword>
<dbReference type="Pfam" id="PF01040">
    <property type="entry name" value="UbiA"/>
    <property type="match status" value="1"/>
</dbReference>
<feature type="transmembrane region" description="Helical" evidence="8">
    <location>
        <begin position="144"/>
        <end position="162"/>
    </location>
</feature>
<evidence type="ECO:0000256" key="5">
    <source>
        <dbReference type="ARBA" id="ARBA00022692"/>
    </source>
</evidence>
<evidence type="ECO:0000256" key="7">
    <source>
        <dbReference type="ARBA" id="ARBA00023136"/>
    </source>
</evidence>
<feature type="transmembrane region" description="Helical" evidence="8">
    <location>
        <begin position="243"/>
        <end position="268"/>
    </location>
</feature>
<gene>
    <name evidence="9" type="ORF">BEU05_03095</name>
</gene>
<evidence type="ECO:0000256" key="1">
    <source>
        <dbReference type="ARBA" id="ARBA00004651"/>
    </source>
</evidence>
<dbReference type="GO" id="GO:0009234">
    <property type="term" value="P:menaquinone biosynthetic process"/>
    <property type="evidence" value="ECO:0007669"/>
    <property type="project" value="UniProtKB-UniPathway"/>
</dbReference>
<feature type="transmembrane region" description="Helical" evidence="8">
    <location>
        <begin position="174"/>
        <end position="193"/>
    </location>
</feature>
<accession>A0A1J5SXA5</accession>
<dbReference type="InterPro" id="IPR044878">
    <property type="entry name" value="UbiA_sf"/>
</dbReference>
<evidence type="ECO:0000256" key="4">
    <source>
        <dbReference type="ARBA" id="ARBA00022679"/>
    </source>
</evidence>
<keyword evidence="6 8" id="KW-1133">Transmembrane helix</keyword>
<evidence type="ECO:0008006" key="11">
    <source>
        <dbReference type="Google" id="ProtNLM"/>
    </source>
</evidence>
<evidence type="ECO:0000256" key="6">
    <source>
        <dbReference type="ARBA" id="ARBA00022989"/>
    </source>
</evidence>
<feature type="transmembrane region" description="Helical" evidence="8">
    <location>
        <begin position="33"/>
        <end position="55"/>
    </location>
</feature>
<evidence type="ECO:0000313" key="10">
    <source>
        <dbReference type="Proteomes" id="UP000182853"/>
    </source>
</evidence>
<dbReference type="UniPathway" id="UPA00079"/>
<dbReference type="Proteomes" id="UP000182853">
    <property type="component" value="Unassembled WGS sequence"/>
</dbReference>